<evidence type="ECO:0000313" key="9">
    <source>
        <dbReference type="EMBL" id="SEG59133.1"/>
    </source>
</evidence>
<feature type="transmembrane region" description="Helical" evidence="7">
    <location>
        <begin position="342"/>
        <end position="363"/>
    </location>
</feature>
<dbReference type="SUPFAM" id="SSF161098">
    <property type="entry name" value="MetI-like"/>
    <property type="match status" value="1"/>
</dbReference>
<dbReference type="Proteomes" id="UP000236752">
    <property type="component" value="Unassembled WGS sequence"/>
</dbReference>
<comment type="subcellular location">
    <subcellularLocation>
        <location evidence="1 7">Cell membrane</location>
        <topology evidence="1 7">Multi-pass membrane protein</topology>
    </subcellularLocation>
</comment>
<keyword evidence="5 7" id="KW-1133">Transmembrane helix</keyword>
<evidence type="ECO:0000256" key="5">
    <source>
        <dbReference type="ARBA" id="ARBA00022989"/>
    </source>
</evidence>
<evidence type="ECO:0000256" key="6">
    <source>
        <dbReference type="ARBA" id="ARBA00023136"/>
    </source>
</evidence>
<feature type="transmembrane region" description="Helical" evidence="7">
    <location>
        <begin position="20"/>
        <end position="44"/>
    </location>
</feature>
<dbReference type="GO" id="GO:0005886">
    <property type="term" value="C:plasma membrane"/>
    <property type="evidence" value="ECO:0007669"/>
    <property type="project" value="UniProtKB-SubCell"/>
</dbReference>
<evidence type="ECO:0000259" key="8">
    <source>
        <dbReference type="PROSITE" id="PS50928"/>
    </source>
</evidence>
<evidence type="ECO:0000256" key="4">
    <source>
        <dbReference type="ARBA" id="ARBA00022692"/>
    </source>
</evidence>
<feature type="transmembrane region" description="Helical" evidence="7">
    <location>
        <begin position="308"/>
        <end position="330"/>
    </location>
</feature>
<organism evidence="9 10">
    <name type="scientific">Thalassococcus halodurans</name>
    <dbReference type="NCBI Taxonomy" id="373675"/>
    <lineage>
        <taxon>Bacteria</taxon>
        <taxon>Pseudomonadati</taxon>
        <taxon>Pseudomonadota</taxon>
        <taxon>Alphaproteobacteria</taxon>
        <taxon>Rhodobacterales</taxon>
        <taxon>Roseobacteraceae</taxon>
        <taxon>Thalassococcus</taxon>
    </lineage>
</organism>
<dbReference type="InterPro" id="IPR035906">
    <property type="entry name" value="MetI-like_sf"/>
</dbReference>
<evidence type="ECO:0000313" key="10">
    <source>
        <dbReference type="Proteomes" id="UP000236752"/>
    </source>
</evidence>
<comment type="similarity">
    <text evidence="7">Belongs to the binding-protein-dependent transport system permease family.</text>
</comment>
<dbReference type="PANTHER" id="PTHR43744:SF12">
    <property type="entry name" value="ABC TRANSPORTER PERMEASE PROTEIN MG189-RELATED"/>
    <property type="match status" value="1"/>
</dbReference>
<proteinExistence type="inferred from homology"/>
<dbReference type="CDD" id="cd06261">
    <property type="entry name" value="TM_PBP2"/>
    <property type="match status" value="1"/>
</dbReference>
<dbReference type="PROSITE" id="PS50928">
    <property type="entry name" value="ABC_TM1"/>
    <property type="match status" value="1"/>
</dbReference>
<keyword evidence="3" id="KW-1003">Cell membrane</keyword>
<dbReference type="PANTHER" id="PTHR43744">
    <property type="entry name" value="ABC TRANSPORTER PERMEASE PROTEIN MG189-RELATED-RELATED"/>
    <property type="match status" value="1"/>
</dbReference>
<dbReference type="OrthoDB" id="9815445at2"/>
<sequence>MSGILTFLTRKSGGQRANWLDYLTYAYLAFGFLMIVIPVAWLGLNSLKTKSQLEKQDLALLPTEYKRVARATVNTADGKEIFIIGDLPEWVLNWQDLSEEEQAKQDPAAFIEGFDGLTYYALRTHLGQLQVQVNDLIARENLPDWITRYVTMSDDAKAENDVDAILSRLSADDQRLLSEYLGLPPYEASRFATQILVTAPDPETGQKTQFAVSNIRPNRDITPARYVDNRSTDVVKLPTDTITAERRFAPSWSNYSEPLSGQAFGVNVNFATCFTNSVLVTVIATILTLLINSMAAFALAKYKFRGQVLFFIVILATLMVPPTITLVGVFKAIHATGLSGSIWGVIIPGAATPTGVFLLRQYMLSIPDELIEAARMDAASEWKVYWRIMLPLTLPALAALGILSVIWRWNDLILPLVAIATTKEAYTIQLCLLEFRGEHISQEHYRLAMTMVSLIPSTLVFVFLQKYITAGIANTGLK</sequence>
<evidence type="ECO:0000256" key="1">
    <source>
        <dbReference type="ARBA" id="ARBA00004651"/>
    </source>
</evidence>
<dbReference type="GO" id="GO:0055085">
    <property type="term" value="P:transmembrane transport"/>
    <property type="evidence" value="ECO:0007669"/>
    <property type="project" value="InterPro"/>
</dbReference>
<gene>
    <name evidence="9" type="ORF">SAMN04488045_3495</name>
</gene>
<evidence type="ECO:0000256" key="3">
    <source>
        <dbReference type="ARBA" id="ARBA00022475"/>
    </source>
</evidence>
<accession>A0A1H6BEA3</accession>
<dbReference type="Gene3D" id="1.10.3720.10">
    <property type="entry name" value="MetI-like"/>
    <property type="match status" value="1"/>
</dbReference>
<dbReference type="Pfam" id="PF00528">
    <property type="entry name" value="BPD_transp_1"/>
    <property type="match status" value="1"/>
</dbReference>
<feature type="domain" description="ABC transmembrane type-1" evidence="8">
    <location>
        <begin position="274"/>
        <end position="464"/>
    </location>
</feature>
<dbReference type="RefSeq" id="WP_103911640.1">
    <property type="nucleotide sequence ID" value="NZ_FNUZ01000007.1"/>
</dbReference>
<feature type="transmembrane region" description="Helical" evidence="7">
    <location>
        <begin position="447"/>
        <end position="468"/>
    </location>
</feature>
<dbReference type="EMBL" id="FNUZ01000007">
    <property type="protein sequence ID" value="SEG59133.1"/>
    <property type="molecule type" value="Genomic_DNA"/>
</dbReference>
<keyword evidence="4 7" id="KW-0812">Transmembrane</keyword>
<keyword evidence="2 7" id="KW-0813">Transport</keyword>
<keyword evidence="6 7" id="KW-0472">Membrane</keyword>
<dbReference type="InterPro" id="IPR000515">
    <property type="entry name" value="MetI-like"/>
</dbReference>
<keyword evidence="10" id="KW-1185">Reference proteome</keyword>
<reference evidence="9 10" key="1">
    <citation type="submission" date="2016-10" db="EMBL/GenBank/DDBJ databases">
        <authorList>
            <person name="de Groot N.N."/>
        </authorList>
    </citation>
    <scope>NUCLEOTIDE SEQUENCE [LARGE SCALE GENOMIC DNA]</scope>
    <source>
        <strain evidence="9 10">DSM 26915</strain>
    </source>
</reference>
<feature type="transmembrane region" description="Helical" evidence="7">
    <location>
        <begin position="384"/>
        <end position="407"/>
    </location>
</feature>
<name>A0A1H6BEA3_9RHOB</name>
<dbReference type="AlphaFoldDB" id="A0A1H6BEA3"/>
<feature type="transmembrane region" description="Helical" evidence="7">
    <location>
        <begin position="278"/>
        <end position="299"/>
    </location>
</feature>
<evidence type="ECO:0000256" key="7">
    <source>
        <dbReference type="RuleBase" id="RU363032"/>
    </source>
</evidence>
<protein>
    <submittedName>
        <fullName evidence="9">Carbohydrate ABC transporter membrane protein 2, CUT1 family</fullName>
    </submittedName>
</protein>
<evidence type="ECO:0000256" key="2">
    <source>
        <dbReference type="ARBA" id="ARBA00022448"/>
    </source>
</evidence>